<protein>
    <recommendedName>
        <fullName evidence="6">Oxysterol-binding protein</fullName>
    </recommendedName>
</protein>
<feature type="compositionally biased region" description="Low complexity" evidence="3">
    <location>
        <begin position="460"/>
        <end position="490"/>
    </location>
</feature>
<dbReference type="AlphaFoldDB" id="A0A8S1RHT7"/>
<comment type="caution">
    <text evidence="4">The sequence shown here is derived from an EMBL/GenBank/DDBJ whole genome shotgun (WGS) entry which is preliminary data.</text>
</comment>
<name>A0A8S1RHT7_9CILI</name>
<feature type="coiled-coil region" evidence="2">
    <location>
        <begin position="868"/>
        <end position="902"/>
    </location>
</feature>
<keyword evidence="2" id="KW-0175">Coiled coil</keyword>
<feature type="compositionally biased region" description="Basic and acidic residues" evidence="3">
    <location>
        <begin position="447"/>
        <end position="459"/>
    </location>
</feature>
<dbReference type="PANTHER" id="PTHR10972">
    <property type="entry name" value="OXYSTEROL-BINDING PROTEIN-RELATED"/>
    <property type="match status" value="1"/>
</dbReference>
<proteinExistence type="inferred from homology"/>
<dbReference type="Pfam" id="PF01237">
    <property type="entry name" value="Oxysterol_BP"/>
    <property type="match status" value="1"/>
</dbReference>
<dbReference type="PROSITE" id="PS01013">
    <property type="entry name" value="OSBP"/>
    <property type="match status" value="1"/>
</dbReference>
<feature type="region of interest" description="Disordered" evidence="3">
    <location>
        <begin position="513"/>
        <end position="532"/>
    </location>
</feature>
<keyword evidence="5" id="KW-1185">Reference proteome</keyword>
<comment type="similarity">
    <text evidence="1">Belongs to the OSBP family.</text>
</comment>
<dbReference type="GO" id="GO:0005829">
    <property type="term" value="C:cytosol"/>
    <property type="evidence" value="ECO:0007669"/>
    <property type="project" value="TreeGrafter"/>
</dbReference>
<dbReference type="FunFam" id="2.40.160.120:FF:000019">
    <property type="entry name" value="Oxysterol binding protein, putative"/>
    <property type="match status" value="1"/>
</dbReference>
<evidence type="ECO:0000256" key="2">
    <source>
        <dbReference type="SAM" id="Coils"/>
    </source>
</evidence>
<dbReference type="OrthoDB" id="14833at2759"/>
<organism evidence="4 5">
    <name type="scientific">Paramecium sonneborni</name>
    <dbReference type="NCBI Taxonomy" id="65129"/>
    <lineage>
        <taxon>Eukaryota</taxon>
        <taxon>Sar</taxon>
        <taxon>Alveolata</taxon>
        <taxon>Ciliophora</taxon>
        <taxon>Intramacronucleata</taxon>
        <taxon>Oligohymenophorea</taxon>
        <taxon>Peniculida</taxon>
        <taxon>Parameciidae</taxon>
        <taxon>Paramecium</taxon>
    </lineage>
</organism>
<evidence type="ECO:0000256" key="1">
    <source>
        <dbReference type="RuleBase" id="RU003844"/>
    </source>
</evidence>
<dbReference type="EMBL" id="CAJJDN010000178">
    <property type="protein sequence ID" value="CAD8127658.1"/>
    <property type="molecule type" value="Genomic_DNA"/>
</dbReference>
<gene>
    <name evidence="4" type="ORF">PSON_ATCC_30995.1.T1780091</name>
</gene>
<evidence type="ECO:0008006" key="6">
    <source>
        <dbReference type="Google" id="ProtNLM"/>
    </source>
</evidence>
<accession>A0A8S1RHT7</accession>
<evidence type="ECO:0000313" key="4">
    <source>
        <dbReference type="EMBL" id="CAD8127658.1"/>
    </source>
</evidence>
<evidence type="ECO:0000256" key="3">
    <source>
        <dbReference type="SAM" id="MobiDB-lite"/>
    </source>
</evidence>
<sequence length="906" mass="104147">MQQNNRVIYELEDDEDIKQAPFPKSQAIKIDRKLGAVSYIKWGTLYNYFFSFDLRKGRLLCYKTEQSNSYNNYYSLNKGDFVRDEVDIQKCEQSLRKKKNYQQVNDQKSVIYVRTAKGRVFKLMIDENENYDKILGYLQICFSSKMQNVKAFYALLGIGVVRIDGNEFKLTTGVVVSLNDWSINNNNNYLLKNDSGFNLLISNIELLGGIIGSFYKQQEILGIIFNPSTQTIDIILFDNFQNPKILHQAIFKLVKFSKKKITPSGKGQLLKLKTDIAEFNQNDYIEIAKNDNVKIYIHTSKLNVADYALIQGSMFSAQYVDDQNDLDGDKLLSNNALEFYKKNFRRMNNQDDETKEFIIVSKQQTQIIVMNTLSSPNKGSAQKQISFKFEDISDESAGSGVQIAKCIKVHMKKQTNGTSDTSPKVQFISEFQSNGFEQAANQANELNEQKQKDDDKNEINDVNENNFSNNNYSNNNLSNNNHSNNKQETTNNQINNNIKQFEEQQQIIIQNEQQQLQHKTSKTEQNQEEDSDEIDLVKVSIVFDEGEHCNHRDYNSIMNYALNFRKVDYKDEYRVQQAHKKGGTACQDEKIIDLARSVGKNMIKQVGQKLLSGNFNLTTVSFPIKAMIPKSALEKTFMQTILFPLYMNKAASLQKPLERMKLSIIALISNYIQANSFLKPLNPILGETFEGGYEDGTQLYCEQISHHPPLSYFLVYGPKRSYKFFGYSLYEAKAGLNSLTILNHGKRTIQFPDQKIVCTFSSEHYSGTFFGTMKNESQGALSFIDEANNLNCIVQLGKVKNKPTDYFEGEIKQGKTVLSKLFGSYMGFADFDGIRYWDARVIKPFAMQILKSNLESDHTKRNDRICMIAGDMNKAQIEKERLEQLQRNDAALRKEFLKQKKKKDQK</sequence>
<dbReference type="PANTHER" id="PTHR10972:SF148">
    <property type="entry name" value="OXYSTEROL-BINDING PROTEIN 9"/>
    <property type="match status" value="1"/>
</dbReference>
<dbReference type="Proteomes" id="UP000692954">
    <property type="component" value="Unassembled WGS sequence"/>
</dbReference>
<reference evidence="4" key="1">
    <citation type="submission" date="2021-01" db="EMBL/GenBank/DDBJ databases">
        <authorList>
            <consortium name="Genoscope - CEA"/>
            <person name="William W."/>
        </authorList>
    </citation>
    <scope>NUCLEOTIDE SEQUENCE</scope>
</reference>
<feature type="region of interest" description="Disordered" evidence="3">
    <location>
        <begin position="447"/>
        <end position="490"/>
    </location>
</feature>
<evidence type="ECO:0000313" key="5">
    <source>
        <dbReference type="Proteomes" id="UP000692954"/>
    </source>
</evidence>
<dbReference type="GO" id="GO:0016020">
    <property type="term" value="C:membrane"/>
    <property type="evidence" value="ECO:0007669"/>
    <property type="project" value="TreeGrafter"/>
</dbReference>
<dbReference type="GO" id="GO:0032934">
    <property type="term" value="F:sterol binding"/>
    <property type="evidence" value="ECO:0007669"/>
    <property type="project" value="TreeGrafter"/>
</dbReference>
<dbReference type="InterPro" id="IPR000648">
    <property type="entry name" value="Oxysterol-bd"/>
</dbReference>
<dbReference type="InterPro" id="IPR018494">
    <property type="entry name" value="Oxysterol-bd_CS"/>
</dbReference>